<protein>
    <submittedName>
        <fullName evidence="2">Uncharacterized protein</fullName>
    </submittedName>
</protein>
<dbReference type="Proteomes" id="UP000198688">
    <property type="component" value="Chromosome I"/>
</dbReference>
<accession>A0A1H2CVT4</accession>
<evidence type="ECO:0000313" key="2">
    <source>
        <dbReference type="EMBL" id="SDT74429.1"/>
    </source>
</evidence>
<gene>
    <name evidence="2" type="ORF">SAMN04489716_6979</name>
</gene>
<proteinExistence type="predicted"/>
<organism evidence="2 3">
    <name type="scientific">Actinoplanes derwentensis</name>
    <dbReference type="NCBI Taxonomy" id="113562"/>
    <lineage>
        <taxon>Bacteria</taxon>
        <taxon>Bacillati</taxon>
        <taxon>Actinomycetota</taxon>
        <taxon>Actinomycetes</taxon>
        <taxon>Micromonosporales</taxon>
        <taxon>Micromonosporaceae</taxon>
        <taxon>Actinoplanes</taxon>
    </lineage>
</organism>
<dbReference type="AlphaFoldDB" id="A0A1H2CVT4"/>
<sequence length="80" mass="8757">MIGRWHGNDFLIDQEAAAVIDARGLSKHTVRTRLAGFATACDVATRAPLYDHEEAAHILGTVRPRPARRATAQRAQRVGP</sequence>
<dbReference type="EMBL" id="LT629758">
    <property type="protein sequence ID" value="SDT74429.1"/>
    <property type="molecule type" value="Genomic_DNA"/>
</dbReference>
<evidence type="ECO:0000256" key="1">
    <source>
        <dbReference type="SAM" id="MobiDB-lite"/>
    </source>
</evidence>
<reference evidence="2 3" key="1">
    <citation type="submission" date="2016-10" db="EMBL/GenBank/DDBJ databases">
        <authorList>
            <person name="de Groot N.N."/>
        </authorList>
    </citation>
    <scope>NUCLEOTIDE SEQUENCE [LARGE SCALE GENOMIC DNA]</scope>
    <source>
        <strain evidence="2 3">DSM 43941</strain>
    </source>
</reference>
<name>A0A1H2CVT4_9ACTN</name>
<feature type="region of interest" description="Disordered" evidence="1">
    <location>
        <begin position="61"/>
        <end position="80"/>
    </location>
</feature>
<evidence type="ECO:0000313" key="3">
    <source>
        <dbReference type="Proteomes" id="UP000198688"/>
    </source>
</evidence>
<keyword evidence="3" id="KW-1185">Reference proteome</keyword>